<dbReference type="GO" id="GO:0008199">
    <property type="term" value="F:ferric iron binding"/>
    <property type="evidence" value="ECO:0007669"/>
    <property type="project" value="InterPro"/>
</dbReference>
<sequence>MSACRQNYHQDCEDGVNAQINLELYAMYVYQSLATYFERHDVALPNIAATFRKASKEELGHAELLMRFQNDRGGKVVLSDIKAPANTEWGSALKAMEAASDLEKTVNQALLDLHKISDKHNDSQMSDFIENNFLTEQVEAIKELGDHITNLKRVGPGHGEYHFDKELK</sequence>
<evidence type="ECO:0000256" key="4">
    <source>
        <dbReference type="ARBA" id="ARBA00023004"/>
    </source>
</evidence>
<dbReference type="AlphaFoldDB" id="Q8T311"/>
<evidence type="ECO:0000259" key="7">
    <source>
        <dbReference type="PROSITE" id="PS50905"/>
    </source>
</evidence>
<dbReference type="PROSITE" id="PS50905">
    <property type="entry name" value="FERRITIN_LIKE"/>
    <property type="match status" value="1"/>
</dbReference>
<dbReference type="InterPro" id="IPR009040">
    <property type="entry name" value="Ferritin-like_diiron"/>
</dbReference>
<feature type="binding site" evidence="5">
    <location>
        <position position="61"/>
    </location>
    <ligand>
        <name>Fe cation</name>
        <dbReference type="ChEBI" id="CHEBI:24875"/>
        <label>1</label>
    </ligand>
</feature>
<feature type="binding site" evidence="5">
    <location>
        <position position="58"/>
    </location>
    <ligand>
        <name>Fe cation</name>
        <dbReference type="ChEBI" id="CHEBI:24875"/>
        <label>1</label>
    </ligand>
</feature>
<dbReference type="GO" id="GO:0006879">
    <property type="term" value="P:intracellular iron ion homeostasis"/>
    <property type="evidence" value="ECO:0007669"/>
    <property type="project" value="UniProtKB-KW"/>
</dbReference>
<dbReference type="GO" id="GO:0006826">
    <property type="term" value="P:iron ion transport"/>
    <property type="evidence" value="ECO:0007669"/>
    <property type="project" value="InterPro"/>
</dbReference>
<feature type="domain" description="Ferritin-like diiron" evidence="7">
    <location>
        <begin position="6"/>
        <end position="155"/>
    </location>
</feature>
<feature type="binding site" evidence="5">
    <location>
        <position position="137"/>
    </location>
    <ligand>
        <name>Fe cation</name>
        <dbReference type="ChEBI" id="CHEBI:24875"/>
        <label>1</label>
    </ligand>
</feature>
<evidence type="ECO:0000256" key="3">
    <source>
        <dbReference type="ARBA" id="ARBA00022723"/>
    </source>
</evidence>
<gene>
    <name evidence="8" type="primary">ftn1</name>
</gene>
<name>Q8T311_SUBDO</name>
<keyword evidence="6" id="KW-0560">Oxidoreductase</keyword>
<accession>Q8T311</accession>
<dbReference type="InterPro" id="IPR009078">
    <property type="entry name" value="Ferritin-like_SF"/>
</dbReference>
<dbReference type="PANTHER" id="PTHR11431">
    <property type="entry name" value="FERRITIN"/>
    <property type="match status" value="1"/>
</dbReference>
<feature type="binding site" evidence="5">
    <location>
        <position position="23"/>
    </location>
    <ligand>
        <name>Fe cation</name>
        <dbReference type="ChEBI" id="CHEBI:24875"/>
        <label>1</label>
    </ligand>
</feature>
<dbReference type="GO" id="GO:0008198">
    <property type="term" value="F:ferrous iron binding"/>
    <property type="evidence" value="ECO:0007669"/>
    <property type="project" value="TreeGrafter"/>
</dbReference>
<dbReference type="Gene3D" id="1.20.1260.10">
    <property type="match status" value="1"/>
</dbReference>
<keyword evidence="2 6" id="KW-0409">Iron storage</keyword>
<dbReference type="InterPro" id="IPR001519">
    <property type="entry name" value="Ferritin"/>
</dbReference>
<feature type="binding site" evidence="5">
    <location>
        <position position="103"/>
    </location>
    <ligand>
        <name>Fe cation</name>
        <dbReference type="ChEBI" id="CHEBI:24875"/>
        <label>1</label>
    </ligand>
</feature>
<comment type="function">
    <text evidence="6">Stores iron in a soluble, non-toxic, readily available form. Important for iron homeostasis. Iron is taken up in the ferrous form and deposited as ferric hydroxides after oxidation.</text>
</comment>
<dbReference type="FunFam" id="1.20.1260.10:FF:000002">
    <property type="entry name" value="Ferritin, mitochondrial"/>
    <property type="match status" value="1"/>
</dbReference>
<evidence type="ECO:0000256" key="6">
    <source>
        <dbReference type="RuleBase" id="RU361145"/>
    </source>
</evidence>
<dbReference type="SUPFAM" id="SSF47240">
    <property type="entry name" value="Ferritin-like"/>
    <property type="match status" value="1"/>
</dbReference>
<dbReference type="EC" id="1.16.3.1" evidence="6"/>
<proteinExistence type="evidence at transcript level"/>
<evidence type="ECO:0000256" key="2">
    <source>
        <dbReference type="ARBA" id="ARBA00022434"/>
    </source>
</evidence>
<dbReference type="PANTHER" id="PTHR11431:SF75">
    <property type="entry name" value="FERRITIN"/>
    <property type="match status" value="1"/>
</dbReference>
<evidence type="ECO:0000313" key="8">
    <source>
        <dbReference type="EMBL" id="CAC84556.1"/>
    </source>
</evidence>
<comment type="similarity">
    <text evidence="1 6">Belongs to the ferritin family.</text>
</comment>
<dbReference type="InterPro" id="IPR014034">
    <property type="entry name" value="Ferritin_CS"/>
</dbReference>
<protein>
    <recommendedName>
        <fullName evidence="6">Ferritin</fullName>
        <ecNumber evidence="6">1.16.3.1</ecNumber>
    </recommendedName>
</protein>
<organism evidence="8">
    <name type="scientific">Suberites domuncula</name>
    <name type="common">Sponge</name>
    <dbReference type="NCBI Taxonomy" id="55567"/>
    <lineage>
        <taxon>Eukaryota</taxon>
        <taxon>Metazoa</taxon>
        <taxon>Porifera</taxon>
        <taxon>Demospongiae</taxon>
        <taxon>Heteroscleromorpha</taxon>
        <taxon>Suberitida</taxon>
        <taxon>Suberitidae</taxon>
        <taxon>Suberites</taxon>
    </lineage>
</organism>
<dbReference type="GO" id="GO:0005737">
    <property type="term" value="C:cytoplasm"/>
    <property type="evidence" value="ECO:0007669"/>
    <property type="project" value="TreeGrafter"/>
</dbReference>
<dbReference type="InterPro" id="IPR008331">
    <property type="entry name" value="Ferritin_DPS_dom"/>
</dbReference>
<dbReference type="PROSITE" id="PS00204">
    <property type="entry name" value="FERRITIN_2"/>
    <property type="match status" value="1"/>
</dbReference>
<evidence type="ECO:0000256" key="5">
    <source>
        <dbReference type="PIRSR" id="PIRSR601519-1"/>
    </source>
</evidence>
<evidence type="ECO:0000256" key="1">
    <source>
        <dbReference type="ARBA" id="ARBA00007513"/>
    </source>
</evidence>
<reference evidence="8" key="1">
    <citation type="journal article" date="2002" name="DNA Cell Biol.">
        <title>Iron induces proliferation and morphogenesis in primmorphs from the marine sponge Suberites domuncula.</title>
        <authorList>
            <person name="Krasko A."/>
            <person name="Schroder H.C."/>
            <person name="Batel R."/>
            <person name="Grebenjuk V.A."/>
            <person name="Steffen R."/>
            <person name="Muller I.M."/>
            <person name="Muller W.E."/>
        </authorList>
    </citation>
    <scope>NUCLEOTIDE SEQUENCE</scope>
</reference>
<keyword evidence="3 5" id="KW-0479">Metal-binding</keyword>
<comment type="catalytic activity">
    <reaction evidence="6">
        <text>4 Fe(2+) + O2 + 4 H(+) = 4 Fe(3+) + 2 H2O</text>
        <dbReference type="Rhea" id="RHEA:11148"/>
        <dbReference type="ChEBI" id="CHEBI:15377"/>
        <dbReference type="ChEBI" id="CHEBI:15378"/>
        <dbReference type="ChEBI" id="CHEBI:15379"/>
        <dbReference type="ChEBI" id="CHEBI:29033"/>
        <dbReference type="ChEBI" id="CHEBI:29034"/>
        <dbReference type="EC" id="1.16.3.1"/>
    </reaction>
</comment>
<dbReference type="InterPro" id="IPR012347">
    <property type="entry name" value="Ferritin-like"/>
</dbReference>
<dbReference type="GO" id="GO:0004322">
    <property type="term" value="F:ferroxidase activity"/>
    <property type="evidence" value="ECO:0007669"/>
    <property type="project" value="UniProtKB-EC"/>
</dbReference>
<dbReference type="Pfam" id="PF00210">
    <property type="entry name" value="Ferritin"/>
    <property type="match status" value="1"/>
</dbReference>
<keyword evidence="4 5" id="KW-0408">Iron</keyword>
<dbReference type="EMBL" id="AJ306615">
    <property type="protein sequence ID" value="CAC84556.1"/>
    <property type="molecule type" value="mRNA"/>
</dbReference>
<dbReference type="CDD" id="cd01056">
    <property type="entry name" value="Euk_Ferritin"/>
    <property type="match status" value="1"/>
</dbReference>